<evidence type="ECO:0000256" key="1">
    <source>
        <dbReference type="SAM" id="MobiDB-lite"/>
    </source>
</evidence>
<dbReference type="EMBL" id="JAGYWB010000017">
    <property type="protein sequence ID" value="KAI0493647.1"/>
    <property type="molecule type" value="Genomic_DNA"/>
</dbReference>
<proteinExistence type="predicted"/>
<protein>
    <submittedName>
        <fullName evidence="2">Uncharacterized protein</fullName>
    </submittedName>
</protein>
<evidence type="ECO:0000313" key="2">
    <source>
        <dbReference type="EMBL" id="KAI0493647.1"/>
    </source>
</evidence>
<gene>
    <name evidence="2" type="ORF">KFK09_023768</name>
</gene>
<sequence>MIHSDRLGQVANTTSSSARVRVVEAGPAEGGAGGEGQASGAWRRGRTGKRACRVLLVREKEV</sequence>
<name>A0A8T3AB51_DENNO</name>
<comment type="caution">
    <text evidence="2">The sequence shown here is derived from an EMBL/GenBank/DDBJ whole genome shotgun (WGS) entry which is preliminary data.</text>
</comment>
<feature type="region of interest" description="Disordered" evidence="1">
    <location>
        <begin position="1"/>
        <end position="44"/>
    </location>
</feature>
<evidence type="ECO:0000313" key="3">
    <source>
        <dbReference type="Proteomes" id="UP000829196"/>
    </source>
</evidence>
<keyword evidence="3" id="KW-1185">Reference proteome</keyword>
<dbReference type="Proteomes" id="UP000829196">
    <property type="component" value="Unassembled WGS sequence"/>
</dbReference>
<reference evidence="2" key="1">
    <citation type="journal article" date="2022" name="Front. Genet.">
        <title>Chromosome-Scale Assembly of the Dendrobium nobile Genome Provides Insights Into the Molecular Mechanism of the Biosynthesis of the Medicinal Active Ingredient of Dendrobium.</title>
        <authorList>
            <person name="Xu Q."/>
            <person name="Niu S.-C."/>
            <person name="Li K.-L."/>
            <person name="Zheng P.-J."/>
            <person name="Zhang X.-J."/>
            <person name="Jia Y."/>
            <person name="Liu Y."/>
            <person name="Niu Y.-X."/>
            <person name="Yu L.-H."/>
            <person name="Chen D.-F."/>
            <person name="Zhang G.-Q."/>
        </authorList>
    </citation>
    <scope>NUCLEOTIDE SEQUENCE</scope>
    <source>
        <tissue evidence="2">Leaf</tissue>
    </source>
</reference>
<dbReference type="AlphaFoldDB" id="A0A8T3AB51"/>
<accession>A0A8T3AB51</accession>
<feature type="compositionally biased region" description="Gly residues" evidence="1">
    <location>
        <begin position="28"/>
        <end position="37"/>
    </location>
</feature>
<organism evidence="2 3">
    <name type="scientific">Dendrobium nobile</name>
    <name type="common">Orchid</name>
    <dbReference type="NCBI Taxonomy" id="94219"/>
    <lineage>
        <taxon>Eukaryota</taxon>
        <taxon>Viridiplantae</taxon>
        <taxon>Streptophyta</taxon>
        <taxon>Embryophyta</taxon>
        <taxon>Tracheophyta</taxon>
        <taxon>Spermatophyta</taxon>
        <taxon>Magnoliopsida</taxon>
        <taxon>Liliopsida</taxon>
        <taxon>Asparagales</taxon>
        <taxon>Orchidaceae</taxon>
        <taxon>Epidendroideae</taxon>
        <taxon>Malaxideae</taxon>
        <taxon>Dendrobiinae</taxon>
        <taxon>Dendrobium</taxon>
    </lineage>
</organism>